<evidence type="ECO:0000313" key="1">
    <source>
        <dbReference type="EMBL" id="RAK42267.1"/>
    </source>
</evidence>
<proteinExistence type="predicted"/>
<dbReference type="OrthoDB" id="342444at2"/>
<dbReference type="InterPro" id="IPR016181">
    <property type="entry name" value="Acyl_CoA_acyltransferase"/>
</dbReference>
<evidence type="ECO:0000313" key="2">
    <source>
        <dbReference type="Proteomes" id="UP000249341"/>
    </source>
</evidence>
<accession>A0A327ZH68</accession>
<protein>
    <recommendedName>
        <fullName evidence="3">Acetyltransferase (GNAT) family protein</fullName>
    </recommendedName>
</protein>
<organism evidence="1 2">
    <name type="scientific">Actinoplanes lutulentus</name>
    <dbReference type="NCBI Taxonomy" id="1287878"/>
    <lineage>
        <taxon>Bacteria</taxon>
        <taxon>Bacillati</taxon>
        <taxon>Actinomycetota</taxon>
        <taxon>Actinomycetes</taxon>
        <taxon>Micromonosporales</taxon>
        <taxon>Micromonosporaceae</taxon>
        <taxon>Actinoplanes</taxon>
    </lineage>
</organism>
<gene>
    <name evidence="1" type="ORF">B0I29_10292</name>
</gene>
<reference evidence="1 2" key="1">
    <citation type="submission" date="2018-06" db="EMBL/GenBank/DDBJ databases">
        <title>Genomic Encyclopedia of Type Strains, Phase III (KMG-III): the genomes of soil and plant-associated and newly described type strains.</title>
        <authorList>
            <person name="Whitman W."/>
        </authorList>
    </citation>
    <scope>NUCLEOTIDE SEQUENCE [LARGE SCALE GENOMIC DNA]</scope>
    <source>
        <strain evidence="1 2">CGMCC 4.7090</strain>
    </source>
</reference>
<dbReference type="Proteomes" id="UP000249341">
    <property type="component" value="Unassembled WGS sequence"/>
</dbReference>
<dbReference type="RefSeq" id="WP_111647442.1">
    <property type="nucleotide sequence ID" value="NZ_JACHWI010000003.1"/>
</dbReference>
<dbReference type="SUPFAM" id="SSF55729">
    <property type="entry name" value="Acyl-CoA N-acyltransferases (Nat)"/>
    <property type="match status" value="1"/>
</dbReference>
<keyword evidence="2" id="KW-1185">Reference proteome</keyword>
<comment type="caution">
    <text evidence="1">The sequence shown here is derived from an EMBL/GenBank/DDBJ whole genome shotgun (WGS) entry which is preliminary data.</text>
</comment>
<dbReference type="AlphaFoldDB" id="A0A327ZH68"/>
<sequence>MRVTVETVLSTAEAGQFYPAYAAGFDALRTQAAARHLLTDDEFAAEMADPRIEKYVARTADGTPIALTTLATDIAAIPWISPDYYRSRYPDANLLFLGYTVVRPQTRGTGALAAMAERIEERLIAAKAVVGFDICSWNDEHGVGRHIKAMFHKAGTVGPVDRQTYYVADFRHPKSEITVTTLAENPDLAAQIPGLLESQWPAFLLAGRAAGHGVNLAELLLDNPGHQSMLVRGDELIGAALSLPLPGEAYPHGWDGAIRAAAANTENRTDQVFALTITTRENGLAGRLIQALKQSAAQAGARRLILPVRPARKADYPLTPMPAFLNWRTEHGEMFDPGLQLHARHGAELIGITDPATTFTGTVAEWEKWLDLPLPESGDYVIPGGLAPLTVNLAADEGVYSEQSIWMRYRL</sequence>
<name>A0A327ZH68_9ACTN</name>
<dbReference type="EMBL" id="QLMJ01000002">
    <property type="protein sequence ID" value="RAK42267.1"/>
    <property type="molecule type" value="Genomic_DNA"/>
</dbReference>
<dbReference type="Gene3D" id="3.40.630.30">
    <property type="match status" value="1"/>
</dbReference>
<evidence type="ECO:0008006" key="3">
    <source>
        <dbReference type="Google" id="ProtNLM"/>
    </source>
</evidence>